<name>A0AA36I1X2_9DINO</name>
<dbReference type="GO" id="GO:0006950">
    <property type="term" value="P:response to stress"/>
    <property type="evidence" value="ECO:0007669"/>
    <property type="project" value="UniProtKB-ARBA"/>
</dbReference>
<dbReference type="Pfam" id="PF10263">
    <property type="entry name" value="SprT-like"/>
    <property type="match status" value="1"/>
</dbReference>
<keyword evidence="3" id="KW-1185">Reference proteome</keyword>
<organism evidence="2 3">
    <name type="scientific">Effrenium voratum</name>
    <dbReference type="NCBI Taxonomy" id="2562239"/>
    <lineage>
        <taxon>Eukaryota</taxon>
        <taxon>Sar</taxon>
        <taxon>Alveolata</taxon>
        <taxon>Dinophyceae</taxon>
        <taxon>Suessiales</taxon>
        <taxon>Symbiodiniaceae</taxon>
        <taxon>Effrenium</taxon>
    </lineage>
</organism>
<reference evidence="2" key="1">
    <citation type="submission" date="2023-08" db="EMBL/GenBank/DDBJ databases">
        <authorList>
            <person name="Chen Y."/>
            <person name="Shah S."/>
            <person name="Dougan E. K."/>
            <person name="Thang M."/>
            <person name="Chan C."/>
        </authorList>
    </citation>
    <scope>NUCLEOTIDE SEQUENCE</scope>
</reference>
<protein>
    <recommendedName>
        <fullName evidence="1">SprT-like domain-containing protein</fullName>
    </recommendedName>
</protein>
<dbReference type="EMBL" id="CAUJNA010000608">
    <property type="protein sequence ID" value="CAJ1379221.1"/>
    <property type="molecule type" value="Genomic_DNA"/>
</dbReference>
<gene>
    <name evidence="2" type="ORF">EVOR1521_LOCUS7529</name>
</gene>
<comment type="caution">
    <text evidence="2">The sequence shown here is derived from an EMBL/GenBank/DDBJ whole genome shotgun (WGS) entry which is preliminary data.</text>
</comment>
<evidence type="ECO:0000313" key="2">
    <source>
        <dbReference type="EMBL" id="CAJ1379221.1"/>
    </source>
</evidence>
<feature type="domain" description="SprT-like" evidence="1">
    <location>
        <begin position="94"/>
        <end position="183"/>
    </location>
</feature>
<dbReference type="AlphaFoldDB" id="A0AA36I1X2"/>
<dbReference type="Proteomes" id="UP001178507">
    <property type="component" value="Unassembled WGS sequence"/>
</dbReference>
<proteinExistence type="predicted"/>
<accession>A0AA36I1X2</accession>
<sequence>MQSAIVWPQPAAKKGVPQRGYCVPRVARVARVTGKLQPSSETQLITAVATGLLLRSRRSCFRTQRFASQDLFSAAALHQPLGDPSDVQEWLPRAFEAANGTFFHGKLQVESIRVDPSWHLRGGAGGTHTASKCIVLDPSVHGSYRDLCGTLFHEMLHLQIKDADECEHGPIFLRSCLDLNEAIRSTGLACFCRLGEFDTALDRKLFEEAGLPAFLCDGLASSGSHSWDAGLLAGDLREASGNADADGSKQASQLQLLASARSCRKALQVGFPSWAMRSRTMSQYCAVSSGRDYAVFADYEALWAL</sequence>
<evidence type="ECO:0000259" key="1">
    <source>
        <dbReference type="Pfam" id="PF10263"/>
    </source>
</evidence>
<dbReference type="InterPro" id="IPR006640">
    <property type="entry name" value="SprT-like_domain"/>
</dbReference>
<evidence type="ECO:0000313" key="3">
    <source>
        <dbReference type="Proteomes" id="UP001178507"/>
    </source>
</evidence>